<dbReference type="PANTHER" id="PTHR23147">
    <property type="entry name" value="SERINE/ARGININE RICH SPLICING FACTOR"/>
    <property type="match status" value="1"/>
</dbReference>
<keyword evidence="8" id="KW-0539">Nucleus</keyword>
<keyword evidence="3" id="KW-0507">mRNA processing</keyword>
<dbReference type="RefSeq" id="XP_052113401.1">
    <property type="nucleotide sequence ID" value="XM_052257441.1"/>
</dbReference>
<keyword evidence="6 10" id="KW-0694">RNA-binding</keyword>
<dbReference type="GeneID" id="107475789"/>
<dbReference type="KEGG" id="adu:107475789"/>
<evidence type="ECO:0000256" key="6">
    <source>
        <dbReference type="ARBA" id="ARBA00022884"/>
    </source>
</evidence>
<evidence type="ECO:0000256" key="9">
    <source>
        <dbReference type="ARBA" id="ARBA00061587"/>
    </source>
</evidence>
<dbReference type="InterPro" id="IPR050907">
    <property type="entry name" value="SRSF"/>
</dbReference>
<evidence type="ECO:0000256" key="5">
    <source>
        <dbReference type="ARBA" id="ARBA00022737"/>
    </source>
</evidence>
<organism evidence="13 14">
    <name type="scientific">Arachis duranensis</name>
    <name type="common">Wild peanut</name>
    <dbReference type="NCBI Taxonomy" id="130453"/>
    <lineage>
        <taxon>Eukaryota</taxon>
        <taxon>Viridiplantae</taxon>
        <taxon>Streptophyta</taxon>
        <taxon>Embryophyta</taxon>
        <taxon>Tracheophyta</taxon>
        <taxon>Spermatophyta</taxon>
        <taxon>Magnoliopsida</taxon>
        <taxon>eudicotyledons</taxon>
        <taxon>Gunneridae</taxon>
        <taxon>Pentapetalae</taxon>
        <taxon>rosids</taxon>
        <taxon>fabids</taxon>
        <taxon>Fabales</taxon>
        <taxon>Fabaceae</taxon>
        <taxon>Papilionoideae</taxon>
        <taxon>50 kb inversion clade</taxon>
        <taxon>dalbergioids sensu lato</taxon>
        <taxon>Dalbergieae</taxon>
        <taxon>Pterocarpus clade</taxon>
        <taxon>Arachis</taxon>
    </lineage>
</organism>
<keyword evidence="5" id="KW-0677">Repeat</keyword>
<keyword evidence="13" id="KW-1185">Reference proteome</keyword>
<evidence type="ECO:0000256" key="11">
    <source>
        <dbReference type="SAM" id="MobiDB-lite"/>
    </source>
</evidence>
<reference evidence="13" key="1">
    <citation type="journal article" date="2016" name="Nat. Genet.">
        <title>The genome sequences of Arachis duranensis and Arachis ipaensis, the diploid ancestors of cultivated peanut.</title>
        <authorList>
            <person name="Bertioli D.J."/>
            <person name="Cannon S.B."/>
            <person name="Froenicke L."/>
            <person name="Huang G."/>
            <person name="Farmer A.D."/>
            <person name="Cannon E.K."/>
            <person name="Liu X."/>
            <person name="Gao D."/>
            <person name="Clevenger J."/>
            <person name="Dash S."/>
            <person name="Ren L."/>
            <person name="Moretzsohn M.C."/>
            <person name="Shirasawa K."/>
            <person name="Huang W."/>
            <person name="Vidigal B."/>
            <person name="Abernathy B."/>
            <person name="Chu Y."/>
            <person name="Niederhuth C.E."/>
            <person name="Umale P."/>
            <person name="Araujo A.C."/>
            <person name="Kozik A."/>
            <person name="Kim K.D."/>
            <person name="Burow M.D."/>
            <person name="Varshney R.K."/>
            <person name="Wang X."/>
            <person name="Zhang X."/>
            <person name="Barkley N."/>
            <person name="Guimaraes P.M."/>
            <person name="Isobe S."/>
            <person name="Guo B."/>
            <person name="Liao B."/>
            <person name="Stalker H.T."/>
            <person name="Schmitz R.J."/>
            <person name="Scheffler B.E."/>
            <person name="Leal-Bertioli S.C."/>
            <person name="Xun X."/>
            <person name="Jackson S.A."/>
            <person name="Michelmore R."/>
            <person name="Ozias-Akins P."/>
        </authorList>
    </citation>
    <scope>NUCLEOTIDE SEQUENCE [LARGE SCALE GENOMIC DNA]</scope>
    <source>
        <strain evidence="13">cv. V14167</strain>
    </source>
</reference>
<dbReference type="InterPro" id="IPR035979">
    <property type="entry name" value="RBD_domain_sf"/>
</dbReference>
<feature type="region of interest" description="Disordered" evidence="11">
    <location>
        <begin position="72"/>
        <end position="93"/>
    </location>
</feature>
<dbReference type="InterPro" id="IPR000504">
    <property type="entry name" value="RRM_dom"/>
</dbReference>
<evidence type="ECO:0000256" key="10">
    <source>
        <dbReference type="PROSITE-ProRule" id="PRU00176"/>
    </source>
</evidence>
<dbReference type="GO" id="GO:0006397">
    <property type="term" value="P:mRNA processing"/>
    <property type="evidence" value="ECO:0007669"/>
    <property type="project" value="UniProtKB-KW"/>
</dbReference>
<evidence type="ECO:0000256" key="2">
    <source>
        <dbReference type="ARBA" id="ARBA00022553"/>
    </source>
</evidence>
<feature type="compositionally biased region" description="Basic and acidic residues" evidence="11">
    <location>
        <begin position="72"/>
        <end position="86"/>
    </location>
</feature>
<dbReference type="FunFam" id="3.30.70.330:FF:000299">
    <property type="entry name" value="Serine/arginine-rich splicing factor RS31"/>
    <property type="match status" value="1"/>
</dbReference>
<feature type="domain" description="RRM" evidence="12">
    <location>
        <begin position="95"/>
        <end position="166"/>
    </location>
</feature>
<reference evidence="14" key="2">
    <citation type="submission" date="2025-08" db="UniProtKB">
        <authorList>
            <consortium name="RefSeq"/>
        </authorList>
    </citation>
    <scope>IDENTIFICATION</scope>
    <source>
        <tissue evidence="14">Whole plant</tissue>
    </source>
</reference>
<evidence type="ECO:0000313" key="14">
    <source>
        <dbReference type="RefSeq" id="XP_052113401.1"/>
    </source>
</evidence>
<evidence type="ECO:0000256" key="3">
    <source>
        <dbReference type="ARBA" id="ARBA00022664"/>
    </source>
</evidence>
<dbReference type="GO" id="GO:0005681">
    <property type="term" value="C:spliceosomal complex"/>
    <property type="evidence" value="ECO:0007669"/>
    <property type="project" value="UniProtKB-KW"/>
</dbReference>
<dbReference type="FunFam" id="3.30.70.330:FF:000294">
    <property type="entry name" value="Serine/arginine-rich splicing factor RS31"/>
    <property type="match status" value="1"/>
</dbReference>
<proteinExistence type="inferred from homology"/>
<keyword evidence="7" id="KW-0508">mRNA splicing</keyword>
<evidence type="ECO:0000256" key="7">
    <source>
        <dbReference type="ARBA" id="ARBA00023187"/>
    </source>
</evidence>
<accession>A0A9C6WKR8</accession>
<dbReference type="PROSITE" id="PS50102">
    <property type="entry name" value="RRM"/>
    <property type="match status" value="2"/>
</dbReference>
<sequence>MRPVFCGNLDFDARQSDVERLFKRYGKVERVDMKSGFAFIYMEDERDAEYAIRRLDRTEFGRKGRRIRVEWTKQERDSRRSGDSRKSSSNSRPSKTLFIINFDPVHTRTRDLERHFDPYGKISNIRIRRNFAFIQYETQEDATRALEATNLSKFMDRVITVEYAIKDDDDRRNGYSPDRRAMTPLMGDMAGADPRVHIAEVGVAQIMVMDRIQLPDQNQEEAQSMNEVKAQSMADMTAGLLLHEKGLLLHVKGRLPHVKGRDPEE</sequence>
<evidence type="ECO:0000256" key="1">
    <source>
        <dbReference type="ARBA" id="ARBA00004324"/>
    </source>
</evidence>
<dbReference type="InterPro" id="IPR012677">
    <property type="entry name" value="Nucleotide-bd_a/b_plait_sf"/>
</dbReference>
<dbReference type="AlphaFoldDB" id="A0A9C6WKR8"/>
<feature type="domain" description="RRM" evidence="12">
    <location>
        <begin position="2"/>
        <end position="74"/>
    </location>
</feature>
<keyword evidence="4" id="KW-0747">Spliceosome</keyword>
<evidence type="ECO:0000259" key="12">
    <source>
        <dbReference type="PROSITE" id="PS50102"/>
    </source>
</evidence>
<evidence type="ECO:0000256" key="4">
    <source>
        <dbReference type="ARBA" id="ARBA00022728"/>
    </source>
</evidence>
<gene>
    <name evidence="14" type="primary">LOC107475789</name>
</gene>
<protein>
    <submittedName>
        <fullName evidence="14">LOW QUALITY PROTEIN: serine/arginine-rich splicing factor RS41-like</fullName>
    </submittedName>
</protein>
<comment type="similarity">
    <text evidence="9">Belongs to the splicing factor SR family. RS subfamily.</text>
</comment>
<keyword evidence="2" id="KW-0597">Phosphoprotein</keyword>
<name>A0A9C6WKR8_ARADU</name>
<dbReference type="Gene3D" id="3.30.70.330">
    <property type="match status" value="2"/>
</dbReference>
<evidence type="ECO:0000256" key="8">
    <source>
        <dbReference type="ARBA" id="ARBA00023242"/>
    </source>
</evidence>
<dbReference type="GO" id="GO:0003723">
    <property type="term" value="F:RNA binding"/>
    <property type="evidence" value="ECO:0007669"/>
    <property type="project" value="UniProtKB-UniRule"/>
</dbReference>
<dbReference type="GO" id="GO:0008380">
    <property type="term" value="P:RNA splicing"/>
    <property type="evidence" value="ECO:0007669"/>
    <property type="project" value="UniProtKB-KW"/>
</dbReference>
<dbReference type="GO" id="GO:0016607">
    <property type="term" value="C:nuclear speck"/>
    <property type="evidence" value="ECO:0007669"/>
    <property type="project" value="UniProtKB-SubCell"/>
</dbReference>
<dbReference type="SMART" id="SM00360">
    <property type="entry name" value="RRM"/>
    <property type="match status" value="2"/>
</dbReference>
<dbReference type="Pfam" id="PF00076">
    <property type="entry name" value="RRM_1"/>
    <property type="match status" value="2"/>
</dbReference>
<comment type="subcellular location">
    <subcellularLocation>
        <location evidence="1">Nucleus speckle</location>
    </subcellularLocation>
</comment>
<evidence type="ECO:0000313" key="13">
    <source>
        <dbReference type="Proteomes" id="UP000515211"/>
    </source>
</evidence>
<dbReference type="SUPFAM" id="SSF54928">
    <property type="entry name" value="RNA-binding domain, RBD"/>
    <property type="match status" value="1"/>
</dbReference>
<dbReference type="Proteomes" id="UP000515211">
    <property type="component" value="Chromosome 2"/>
</dbReference>